<dbReference type="RefSeq" id="WP_020063976.1">
    <property type="nucleotide sequence ID" value="NZ_KB910879.1"/>
</dbReference>
<proteinExistence type="inferred from homology"/>
<dbReference type="InterPro" id="IPR004299">
    <property type="entry name" value="MBOAT_fam"/>
</dbReference>
<dbReference type="Proteomes" id="UP000092328">
    <property type="component" value="Chromosome"/>
</dbReference>
<feature type="transmembrane region" description="Helical" evidence="8">
    <location>
        <begin position="6"/>
        <end position="23"/>
    </location>
</feature>
<feature type="transmembrane region" description="Helical" evidence="8">
    <location>
        <begin position="438"/>
        <end position="458"/>
    </location>
</feature>
<dbReference type="Pfam" id="PF03062">
    <property type="entry name" value="MBOAT"/>
    <property type="match status" value="1"/>
</dbReference>
<evidence type="ECO:0000256" key="8">
    <source>
        <dbReference type="SAM" id="Phobius"/>
    </source>
</evidence>
<dbReference type="AlphaFoldDB" id="A0A3B6WAU4"/>
<evidence type="ECO:0000256" key="7">
    <source>
        <dbReference type="PIRNR" id="PIRNR016636"/>
    </source>
</evidence>
<comment type="similarity">
    <text evidence="2 7">Belongs to the membrane-bound acyltransferase family.</text>
</comment>
<dbReference type="InterPro" id="IPR051085">
    <property type="entry name" value="MB_O-acyltransferase"/>
</dbReference>
<feature type="transmembrane region" description="Helical" evidence="8">
    <location>
        <begin position="118"/>
        <end position="137"/>
    </location>
</feature>
<name>A0A3B6WAU4_BRAHO</name>
<evidence type="ECO:0000256" key="4">
    <source>
        <dbReference type="ARBA" id="ARBA00022692"/>
    </source>
</evidence>
<evidence type="ECO:0000256" key="1">
    <source>
        <dbReference type="ARBA" id="ARBA00004651"/>
    </source>
</evidence>
<evidence type="ECO:0000256" key="5">
    <source>
        <dbReference type="ARBA" id="ARBA00022989"/>
    </source>
</evidence>
<dbReference type="KEGG" id="bhd:BHYOB78_10720"/>
<dbReference type="OrthoDB" id="9805788at2"/>
<gene>
    <name evidence="9" type="ORF">BHYOB78_10720</name>
</gene>
<evidence type="ECO:0000256" key="2">
    <source>
        <dbReference type="ARBA" id="ARBA00010323"/>
    </source>
</evidence>
<keyword evidence="3 7" id="KW-1003">Cell membrane</keyword>
<organism evidence="9 10">
    <name type="scientific">Brachyspira hyodysenteriae ATCC 27164</name>
    <dbReference type="NCBI Taxonomy" id="1266923"/>
    <lineage>
        <taxon>Bacteria</taxon>
        <taxon>Pseudomonadati</taxon>
        <taxon>Spirochaetota</taxon>
        <taxon>Spirochaetia</taxon>
        <taxon>Brachyspirales</taxon>
        <taxon>Brachyspiraceae</taxon>
        <taxon>Brachyspira</taxon>
    </lineage>
</organism>
<evidence type="ECO:0000313" key="9">
    <source>
        <dbReference type="EMBL" id="ANN64323.1"/>
    </source>
</evidence>
<reference evidence="10" key="1">
    <citation type="journal article" date="2016" name="Genome Announc.">
        <title>Complete Genome Sequence of Brachyspira hyodysenteriae Type Strain B78 (ATCC 27164).</title>
        <authorList>
            <person name="Mirajkar N.S."/>
            <person name="Johnson T.J."/>
            <person name="Gebhart C.J."/>
        </authorList>
    </citation>
    <scope>NUCLEOTIDE SEQUENCE [LARGE SCALE GENOMIC DNA]</scope>
    <source>
        <strain evidence="10">B78</strain>
    </source>
</reference>
<feature type="transmembrane region" description="Helical" evidence="8">
    <location>
        <begin position="402"/>
        <end position="426"/>
    </location>
</feature>
<dbReference type="PANTHER" id="PTHR13285">
    <property type="entry name" value="ACYLTRANSFERASE"/>
    <property type="match status" value="1"/>
</dbReference>
<sequence length="470" mass="55449">MLFSSMIFLWLFLPVVFCIYYLVKKEYRNVLLLISSIIFYAWGGVSYTLIMFSSIIINYIFALLIDKAIEDNDKRKKKIYLLFCIVLNLLILGYFKYTDFAISIINSISGKELISLKNIVLPIGISFYTFQALSYVIDVYREQNKAQKNIINLALYISFFPQLIAGPIVKYHDIENQIINRTETLENISYGIKRFIYGLSKKVILANMFALSCDEILKQPVSELSTILVWIAAILYTLQIYYDFSGYSDMAIGLGHMFGFKFLENFNYPYISKSVQEFWRRWHISLSTWFKEYLYIPLGGNRKGKYFTYLNLFIVFFATGLWHGASFNFVLWGLWHGLFLVIERIFLANLLEKNKFKFINHIYVILVFVLGWVLFRANDLTHALELYKVMFSYQESIFTVRYFFYPQTLVCFIFGILFSGLFQSIFPKIKEAVFSTKVYVLESIIQFILLFICIMYLVNGTYNPFIYFRF</sequence>
<dbReference type="PIRSF" id="PIRSF016636">
    <property type="entry name" value="AlgI_DltB"/>
    <property type="match status" value="1"/>
</dbReference>
<dbReference type="EMBL" id="CP015910">
    <property type="protein sequence ID" value="ANN64323.1"/>
    <property type="molecule type" value="Genomic_DNA"/>
</dbReference>
<keyword evidence="4 8" id="KW-0812">Transmembrane</keyword>
<feature type="transmembrane region" description="Helical" evidence="8">
    <location>
        <begin position="149"/>
        <end position="169"/>
    </location>
</feature>
<feature type="transmembrane region" description="Helical" evidence="8">
    <location>
        <begin position="358"/>
        <end position="375"/>
    </location>
</feature>
<reference evidence="10" key="2">
    <citation type="journal article" date="2017" name="Genome Announc.">
        <title>Correction for Mirajkar et al., Complete Genome Sequence of Brachyspira hyodysenteriae Type Strain B78 (ATCC 27164).</title>
        <authorList>
            <person name="Mirajkar N.S."/>
            <person name="Johnson T.J."/>
            <person name="Gebhart C.J."/>
        </authorList>
    </citation>
    <scope>NUCLEOTIDE SEQUENCE [LARGE SCALE GENOMIC DNA]</scope>
    <source>
        <strain evidence="10">B78</strain>
    </source>
</reference>
<evidence type="ECO:0000256" key="3">
    <source>
        <dbReference type="ARBA" id="ARBA00022475"/>
    </source>
</evidence>
<dbReference type="GO" id="GO:0042121">
    <property type="term" value="P:alginic acid biosynthetic process"/>
    <property type="evidence" value="ECO:0007669"/>
    <property type="project" value="InterPro"/>
</dbReference>
<evidence type="ECO:0000313" key="10">
    <source>
        <dbReference type="Proteomes" id="UP000092328"/>
    </source>
</evidence>
<protein>
    <submittedName>
        <fullName evidence="9">Alginate O-acetyltransferase</fullName>
    </submittedName>
</protein>
<accession>A0A3B6WAU4</accession>
<keyword evidence="7" id="KW-0012">Acyltransferase</keyword>
<keyword evidence="6 7" id="KW-0472">Membrane</keyword>
<evidence type="ECO:0000256" key="6">
    <source>
        <dbReference type="ARBA" id="ARBA00023136"/>
    </source>
</evidence>
<dbReference type="GO" id="GO:0016746">
    <property type="term" value="F:acyltransferase activity"/>
    <property type="evidence" value="ECO:0007669"/>
    <property type="project" value="UniProtKB-KW"/>
</dbReference>
<keyword evidence="7" id="KW-0808">Transferase</keyword>
<dbReference type="PIRSF" id="PIRSF500217">
    <property type="entry name" value="AlgI"/>
    <property type="match status" value="1"/>
</dbReference>
<comment type="subcellular location">
    <subcellularLocation>
        <location evidence="1">Cell membrane</location>
        <topology evidence="1">Multi-pass membrane protein</topology>
    </subcellularLocation>
</comment>
<dbReference type="GO" id="GO:0005886">
    <property type="term" value="C:plasma membrane"/>
    <property type="evidence" value="ECO:0007669"/>
    <property type="project" value="UniProtKB-SubCell"/>
</dbReference>
<dbReference type="InterPro" id="IPR028362">
    <property type="entry name" value="AlgI"/>
</dbReference>
<feature type="transmembrane region" description="Helical" evidence="8">
    <location>
        <begin position="329"/>
        <end position="351"/>
    </location>
</feature>
<feature type="transmembrane region" description="Helical" evidence="8">
    <location>
        <begin position="30"/>
        <end position="59"/>
    </location>
</feature>
<feature type="transmembrane region" description="Helical" evidence="8">
    <location>
        <begin position="306"/>
        <end position="323"/>
    </location>
</feature>
<dbReference type="PANTHER" id="PTHR13285:SF18">
    <property type="entry name" value="PROTEIN-CYSTEINE N-PALMITOYLTRANSFERASE RASP"/>
    <property type="match status" value="1"/>
</dbReference>
<dbReference type="InterPro" id="IPR024194">
    <property type="entry name" value="Ac/AlaTfrase_AlgI/DltB"/>
</dbReference>
<feature type="transmembrane region" description="Helical" evidence="8">
    <location>
        <begin position="79"/>
        <end position="97"/>
    </location>
</feature>
<keyword evidence="5 8" id="KW-1133">Transmembrane helix</keyword>
<keyword evidence="10" id="KW-1185">Reference proteome</keyword>